<keyword evidence="1" id="KW-0336">GPI-anchor</keyword>
<dbReference type="GO" id="GO:0006508">
    <property type="term" value="P:proteolysis"/>
    <property type="evidence" value="ECO:0007669"/>
    <property type="project" value="UniProtKB-KW"/>
</dbReference>
<proteinExistence type="inferred from homology"/>
<dbReference type="PANTHER" id="PTHR10443">
    <property type="entry name" value="MICROSOMAL DIPEPTIDASE"/>
    <property type="match status" value="1"/>
</dbReference>
<dbReference type="GO" id="GO:0070573">
    <property type="term" value="F:metallodipeptidase activity"/>
    <property type="evidence" value="ECO:0007669"/>
    <property type="project" value="InterPro"/>
</dbReference>
<dbReference type="Gene3D" id="3.20.20.140">
    <property type="entry name" value="Metal-dependent hydrolases"/>
    <property type="match status" value="1"/>
</dbReference>
<dbReference type="GO" id="GO:0046872">
    <property type="term" value="F:metal ion binding"/>
    <property type="evidence" value="ECO:0007669"/>
    <property type="project" value="UniProtKB-UniRule"/>
</dbReference>
<reference evidence="2 3" key="1">
    <citation type="journal article" date="2008" name="Nature">
        <title>The Trichoplax genome and the nature of placozoans.</title>
        <authorList>
            <person name="Srivastava M."/>
            <person name="Begovic E."/>
            <person name="Chapman J."/>
            <person name="Putnam N.H."/>
            <person name="Hellsten U."/>
            <person name="Kawashima T."/>
            <person name="Kuo A."/>
            <person name="Mitros T."/>
            <person name="Salamov A."/>
            <person name="Carpenter M.L."/>
            <person name="Signorovitch A.Y."/>
            <person name="Moreno M.A."/>
            <person name="Kamm K."/>
            <person name="Grimwood J."/>
            <person name="Schmutz J."/>
            <person name="Shapiro H."/>
            <person name="Grigoriev I.V."/>
            <person name="Buss L.W."/>
            <person name="Schierwater B."/>
            <person name="Dellaporta S.L."/>
            <person name="Rokhsar D.S."/>
        </authorList>
    </citation>
    <scope>NUCLEOTIDE SEQUENCE [LARGE SCALE GENOMIC DNA]</scope>
    <source>
        <strain evidence="2 3">Grell-BS-1999</strain>
    </source>
</reference>
<keyword evidence="1" id="KW-0645">Protease</keyword>
<dbReference type="OrthoDB" id="445695at2759"/>
<keyword evidence="3" id="KW-1185">Reference proteome</keyword>
<dbReference type="EMBL" id="DS985244">
    <property type="protein sequence ID" value="EDV25986.1"/>
    <property type="molecule type" value="Genomic_DNA"/>
</dbReference>
<dbReference type="RefSeq" id="XP_002112019.1">
    <property type="nucleotide sequence ID" value="XM_002111983.1"/>
</dbReference>
<keyword evidence="1" id="KW-0479">Metal-binding</keyword>
<dbReference type="PhylomeDB" id="B3RVF5"/>
<accession>B3RVF5</accession>
<dbReference type="KEGG" id="tad:TRIADDRAFT_37552"/>
<gene>
    <name evidence="2" type="ORF">TRIADDRAFT_37552</name>
</gene>
<comment type="subunit">
    <text evidence="1">Homodimer; disulfide-linked.</text>
</comment>
<organism evidence="2 3">
    <name type="scientific">Trichoplax adhaerens</name>
    <name type="common">Trichoplax reptans</name>
    <dbReference type="NCBI Taxonomy" id="10228"/>
    <lineage>
        <taxon>Eukaryota</taxon>
        <taxon>Metazoa</taxon>
        <taxon>Placozoa</taxon>
        <taxon>Uniplacotomia</taxon>
        <taxon>Trichoplacea</taxon>
        <taxon>Trichoplacidae</taxon>
        <taxon>Trichoplax</taxon>
    </lineage>
</organism>
<comment type="subcellular location">
    <subcellularLocation>
        <location evidence="1">Membrane</location>
        <topology evidence="1">Lipid-anchor</topology>
        <topology evidence="1">GPI-anchor</topology>
    </subcellularLocation>
</comment>
<keyword evidence="1" id="KW-1015">Disulfide bond</keyword>
<dbReference type="InterPro" id="IPR008257">
    <property type="entry name" value="Pept_M19"/>
</dbReference>
<dbReference type="MEROPS" id="M19.A02"/>
<name>B3RVF5_TRIAD</name>
<comment type="similarity">
    <text evidence="1">Belongs to the metallo-dependent hydrolases superfamily. Peptidase M19 family.</text>
</comment>
<keyword evidence="1" id="KW-0862">Zinc</keyword>
<keyword evidence="1" id="KW-0325">Glycoprotein</keyword>
<comment type="catalytic activity">
    <reaction evidence="1">
        <text>an L-aminoacyl-L-amino acid + H2O = 2 an L-alpha-amino acid</text>
        <dbReference type="Rhea" id="RHEA:48940"/>
        <dbReference type="ChEBI" id="CHEBI:15377"/>
        <dbReference type="ChEBI" id="CHEBI:59869"/>
        <dbReference type="ChEBI" id="CHEBI:77460"/>
        <dbReference type="EC" id="3.4.13.19"/>
    </reaction>
</comment>
<keyword evidence="1" id="KW-0224">Dipeptidase</keyword>
<dbReference type="FunFam" id="3.20.20.140:FF:000030">
    <property type="entry name" value="Dipeptidase"/>
    <property type="match status" value="1"/>
</dbReference>
<dbReference type="STRING" id="10228.B3RVF5"/>
<dbReference type="OMA" id="HIWHVAQ"/>
<dbReference type="AlphaFoldDB" id="B3RVF5"/>
<dbReference type="HOGENOM" id="CLU_031404_4_2_1"/>
<dbReference type="GO" id="GO:0016805">
    <property type="term" value="F:dipeptidase activity"/>
    <property type="evidence" value="ECO:0000318"/>
    <property type="project" value="GO_Central"/>
</dbReference>
<dbReference type="eggNOG" id="KOG4127">
    <property type="taxonomic scope" value="Eukaryota"/>
</dbReference>
<dbReference type="PANTHER" id="PTHR10443:SF12">
    <property type="entry name" value="DIPEPTIDASE"/>
    <property type="match status" value="1"/>
</dbReference>
<dbReference type="PROSITE" id="PS51365">
    <property type="entry name" value="RENAL_DIPEPTIDASE_2"/>
    <property type="match status" value="1"/>
</dbReference>
<keyword evidence="1" id="KW-0472">Membrane</keyword>
<dbReference type="CDD" id="cd01301">
    <property type="entry name" value="rDP_like"/>
    <property type="match status" value="1"/>
</dbReference>
<evidence type="ECO:0000313" key="3">
    <source>
        <dbReference type="Proteomes" id="UP000009022"/>
    </source>
</evidence>
<keyword evidence="1" id="KW-0378">Hydrolase</keyword>
<evidence type="ECO:0000256" key="1">
    <source>
        <dbReference type="RuleBase" id="RU341113"/>
    </source>
</evidence>
<dbReference type="InParanoid" id="B3RVF5"/>
<sequence length="371" mass="41529">MSVEQSKVVAERVLSQEPLVDGHNDLPWQMRAYYYNKIEYANASLNSNLPHLHTDIARLRKGRVGAQFWADYVPCASQFKDSIRYSLQQTDLIKRITYKYNQTFEMAYSADDITRIFKSGKIASLIGLESGHAIESSLAVLRMMYSLGVRYMTLTHSCNTPWADSATPKDHPHNGLTDFGRTIVKEMNRIGMLIDLSHVSVKTMKDTLAVTRAPVIYSHSSASKFCNHERNVPDDVLDLVARNRGVVMVNFYSLYISCSNENATLEHVADHIMYIKRIAGINSVGLGSDYDGVCCVPKGLEDVSKFPDLIATLARRGLSEAELRKVVGGNLLRVFKEAEKVRDDLKSQKPFDVWLSPPANSTGCLSPDVSQ</sequence>
<comment type="cofactor">
    <cofactor evidence="1">
        <name>Zn(2+)</name>
        <dbReference type="ChEBI" id="CHEBI:29105"/>
    </cofactor>
</comment>
<dbReference type="GO" id="GO:0098552">
    <property type="term" value="C:side of membrane"/>
    <property type="evidence" value="ECO:0007669"/>
    <property type="project" value="UniProtKB-KW"/>
</dbReference>
<evidence type="ECO:0000313" key="2">
    <source>
        <dbReference type="EMBL" id="EDV25986.1"/>
    </source>
</evidence>
<keyword evidence="1" id="KW-0482">Metalloprotease</keyword>
<dbReference type="SUPFAM" id="SSF51556">
    <property type="entry name" value="Metallo-dependent hydrolases"/>
    <property type="match status" value="1"/>
</dbReference>
<dbReference type="EC" id="3.4.13.19" evidence="1"/>
<dbReference type="Pfam" id="PF01244">
    <property type="entry name" value="Peptidase_M19"/>
    <property type="match status" value="1"/>
</dbReference>
<protein>
    <recommendedName>
        <fullName evidence="1">Dipeptidase</fullName>
        <ecNumber evidence="1">3.4.13.19</ecNumber>
    </recommendedName>
</protein>
<dbReference type="InterPro" id="IPR032466">
    <property type="entry name" value="Metal_Hydrolase"/>
</dbReference>
<dbReference type="GeneID" id="6752738"/>
<dbReference type="CTD" id="6752738"/>
<dbReference type="Proteomes" id="UP000009022">
    <property type="component" value="Unassembled WGS sequence"/>
</dbReference>
<keyword evidence="1" id="KW-0449">Lipoprotein</keyword>